<keyword evidence="5" id="KW-0677">Repeat</keyword>
<dbReference type="Gene3D" id="1.10.8.710">
    <property type="match status" value="1"/>
</dbReference>
<dbReference type="FunFam" id="3.20.180.20:FF:000001">
    <property type="entry name" value="Dynein axonemal heavy chain 5"/>
    <property type="match status" value="1"/>
</dbReference>
<dbReference type="InterPro" id="IPR042219">
    <property type="entry name" value="AAA_lid_11_sf"/>
</dbReference>
<gene>
    <name evidence="17" type="ORF">BSAL_02045</name>
</gene>
<dbReference type="Pfam" id="PF12775">
    <property type="entry name" value="AAA_7"/>
    <property type="match status" value="1"/>
</dbReference>
<keyword evidence="12" id="KW-0206">Cytoskeleton</keyword>
<dbReference type="FunFam" id="3.40.50.300:FF:001810">
    <property type="entry name" value="Cytoplasmic dynein 2 heavy chain 1"/>
    <property type="match status" value="1"/>
</dbReference>
<keyword evidence="7" id="KW-0067">ATP-binding</keyword>
<dbReference type="InterPro" id="IPR027417">
    <property type="entry name" value="P-loop_NTPase"/>
</dbReference>
<dbReference type="GO" id="GO:0036159">
    <property type="term" value="P:inner dynein arm assembly"/>
    <property type="evidence" value="ECO:0007669"/>
    <property type="project" value="UniProtKB-ARBA"/>
</dbReference>
<keyword evidence="6" id="KW-0547">Nucleotide-binding</keyword>
<dbReference type="InterPro" id="IPR043157">
    <property type="entry name" value="Dynein_AAA1S"/>
</dbReference>
<dbReference type="FunFam" id="1.10.8.1220:FF:000001">
    <property type="entry name" value="Dynein axonemal heavy chain 5"/>
    <property type="match status" value="1"/>
</dbReference>
<dbReference type="Gene3D" id="1.20.1270.280">
    <property type="match status" value="1"/>
</dbReference>
<dbReference type="GO" id="GO:0051959">
    <property type="term" value="F:dynein light intermediate chain binding"/>
    <property type="evidence" value="ECO:0007669"/>
    <property type="project" value="InterPro"/>
</dbReference>
<dbReference type="Gene3D" id="1.10.8.720">
    <property type="entry name" value="Region D6 of dynein motor"/>
    <property type="match status" value="1"/>
</dbReference>
<keyword evidence="8" id="KW-0243">Dynein</keyword>
<dbReference type="InterPro" id="IPR042228">
    <property type="entry name" value="Dynein_linker_3"/>
</dbReference>
<dbReference type="GO" id="GO:0036156">
    <property type="term" value="C:inner dynein arm"/>
    <property type="evidence" value="ECO:0007669"/>
    <property type="project" value="UniProtKB-ARBA"/>
</dbReference>
<dbReference type="Gene3D" id="1.10.472.130">
    <property type="match status" value="1"/>
</dbReference>
<dbReference type="Pfam" id="PF12774">
    <property type="entry name" value="AAA_6"/>
    <property type="match status" value="1"/>
</dbReference>
<dbReference type="FunFam" id="1.20.140.100:FF:000001">
    <property type="entry name" value="dynein heavy chain 17, axonemal"/>
    <property type="match status" value="1"/>
</dbReference>
<evidence type="ECO:0000256" key="13">
    <source>
        <dbReference type="ARBA" id="ARBA00023273"/>
    </source>
</evidence>
<dbReference type="InterPro" id="IPR004273">
    <property type="entry name" value="Dynein_heavy_D6_P-loop"/>
</dbReference>
<dbReference type="InterPro" id="IPR013602">
    <property type="entry name" value="Dynein_heavy_linker"/>
</dbReference>
<feature type="domain" description="AAA+ ATPase" evidence="16">
    <location>
        <begin position="1784"/>
        <end position="1937"/>
    </location>
</feature>
<dbReference type="Gene3D" id="1.20.920.30">
    <property type="match status" value="1"/>
</dbReference>
<proteinExistence type="inferred from homology"/>
<dbReference type="Pfam" id="PF17852">
    <property type="entry name" value="Dynein_AAA_lid"/>
    <property type="match status" value="1"/>
</dbReference>
<dbReference type="FunFam" id="1.20.920.20:FF:000001">
    <property type="entry name" value="dynein heavy chain 2, axonemal"/>
    <property type="match status" value="1"/>
</dbReference>
<dbReference type="FunFam" id="1.10.8.710:FF:000007">
    <property type="entry name" value="Putative dynein heavy chain"/>
    <property type="match status" value="1"/>
</dbReference>
<dbReference type="Gene3D" id="3.10.490.20">
    <property type="match status" value="1"/>
</dbReference>
<dbReference type="InterPro" id="IPR041466">
    <property type="entry name" value="Dynein_AAA5_ext"/>
</dbReference>
<dbReference type="GO" id="GO:0005524">
    <property type="term" value="F:ATP binding"/>
    <property type="evidence" value="ECO:0007669"/>
    <property type="project" value="UniProtKB-KW"/>
</dbReference>
<name>A0A0S4KMZ5_BODSA</name>
<feature type="coiled-coil region" evidence="14">
    <location>
        <begin position="2600"/>
        <end position="2662"/>
    </location>
</feature>
<dbReference type="Proteomes" id="UP000051952">
    <property type="component" value="Unassembled WGS sequence"/>
</dbReference>
<reference evidence="18" key="1">
    <citation type="submission" date="2015-09" db="EMBL/GenBank/DDBJ databases">
        <authorList>
            <consortium name="Pathogen Informatics"/>
        </authorList>
    </citation>
    <scope>NUCLEOTIDE SEQUENCE [LARGE SCALE GENOMIC DNA]</scope>
    <source>
        <strain evidence="18">Lake Konstanz</strain>
    </source>
</reference>
<dbReference type="FunFam" id="3.40.50.300:FF:000049">
    <property type="entry name" value="Dynein, axonemal, heavy chain 5"/>
    <property type="match status" value="1"/>
</dbReference>
<evidence type="ECO:0000256" key="14">
    <source>
        <dbReference type="SAM" id="Coils"/>
    </source>
</evidence>
<dbReference type="Pfam" id="PF08393">
    <property type="entry name" value="DHC_N2"/>
    <property type="match status" value="1"/>
</dbReference>
<feature type="compositionally biased region" description="Acidic residues" evidence="15">
    <location>
        <begin position="3380"/>
        <end position="3394"/>
    </location>
</feature>
<evidence type="ECO:0000313" key="18">
    <source>
        <dbReference type="Proteomes" id="UP000051952"/>
    </source>
</evidence>
<feature type="domain" description="AAA+ ATPase" evidence="16">
    <location>
        <begin position="1158"/>
        <end position="1257"/>
    </location>
</feature>
<dbReference type="Gene3D" id="3.40.50.300">
    <property type="entry name" value="P-loop containing nucleotide triphosphate hydrolases"/>
    <property type="match status" value="5"/>
</dbReference>
<comment type="similarity">
    <text evidence="2">Belongs to the dynein heavy chain family.</text>
</comment>
<dbReference type="FunFam" id="1.20.920.30:FF:000003">
    <property type="entry name" value="Dynein axonemal heavy chain 17"/>
    <property type="match status" value="1"/>
</dbReference>
<comment type="subcellular location">
    <subcellularLocation>
        <location evidence="1">Cytoplasm</location>
        <location evidence="1">Cytoskeleton</location>
        <location evidence="1">Cilium axoneme</location>
    </subcellularLocation>
</comment>
<dbReference type="FunFam" id="1.10.287.2620:FF:000002">
    <property type="entry name" value="Dynein heavy chain 2, axonemal"/>
    <property type="match status" value="1"/>
</dbReference>
<evidence type="ECO:0000256" key="7">
    <source>
        <dbReference type="ARBA" id="ARBA00022840"/>
    </source>
</evidence>
<keyword evidence="11" id="KW-0505">Motor protein</keyword>
<dbReference type="Pfam" id="PF17857">
    <property type="entry name" value="AAA_lid_1"/>
    <property type="match status" value="1"/>
</dbReference>
<dbReference type="Gene3D" id="1.10.287.2620">
    <property type="match status" value="1"/>
</dbReference>
<dbReference type="Gene3D" id="1.20.920.20">
    <property type="match status" value="1"/>
</dbReference>
<dbReference type="Pfam" id="PF03028">
    <property type="entry name" value="Dynein_heavy"/>
    <property type="match status" value="1"/>
</dbReference>
<keyword evidence="3" id="KW-0963">Cytoplasm</keyword>
<dbReference type="Pfam" id="PF18199">
    <property type="entry name" value="Dynein_C"/>
    <property type="match status" value="1"/>
</dbReference>
<dbReference type="GO" id="GO:0005874">
    <property type="term" value="C:microtubule"/>
    <property type="evidence" value="ECO:0007669"/>
    <property type="project" value="UniProtKB-KW"/>
</dbReference>
<dbReference type="Gene3D" id="6.10.140.1060">
    <property type="match status" value="1"/>
</dbReference>
<evidence type="ECO:0000256" key="6">
    <source>
        <dbReference type="ARBA" id="ARBA00022741"/>
    </source>
</evidence>
<dbReference type="InterPro" id="IPR024743">
    <property type="entry name" value="Dynein_HC_stalk"/>
</dbReference>
<dbReference type="Gene3D" id="1.10.8.1220">
    <property type="match status" value="1"/>
</dbReference>
<keyword evidence="13" id="KW-0966">Cell projection</keyword>
<evidence type="ECO:0000256" key="5">
    <source>
        <dbReference type="ARBA" id="ARBA00022737"/>
    </source>
</evidence>
<dbReference type="SUPFAM" id="SSF52540">
    <property type="entry name" value="P-loop containing nucleoside triphosphate hydrolases"/>
    <property type="match status" value="4"/>
</dbReference>
<dbReference type="GO" id="GO:0060294">
    <property type="term" value="P:cilium movement involved in cell motility"/>
    <property type="evidence" value="ECO:0007669"/>
    <property type="project" value="UniProtKB-ARBA"/>
</dbReference>
<dbReference type="PANTHER" id="PTHR45703:SF8">
    <property type="entry name" value="DYNEINS HEAVY CHAIN"/>
    <property type="match status" value="1"/>
</dbReference>
<dbReference type="InterPro" id="IPR043160">
    <property type="entry name" value="Dynein_C_barrel"/>
</dbReference>
<evidence type="ECO:0000256" key="1">
    <source>
        <dbReference type="ARBA" id="ARBA00004430"/>
    </source>
</evidence>
<dbReference type="Pfam" id="PF12780">
    <property type="entry name" value="AAA_8"/>
    <property type="match status" value="1"/>
</dbReference>
<keyword evidence="10" id="KW-0969">Cilium</keyword>
<dbReference type="OMA" id="MREMFNI"/>
<dbReference type="FunFam" id="1.20.58.1120:FF:000015">
    <property type="entry name" value="Dynein heavy chain, putative"/>
    <property type="match status" value="1"/>
</dbReference>
<evidence type="ECO:0000256" key="15">
    <source>
        <dbReference type="SAM" id="MobiDB-lite"/>
    </source>
</evidence>
<dbReference type="FunFam" id="3.10.490.20:FF:000009">
    <property type="entry name" value="Dynein heavy chain 4"/>
    <property type="match status" value="1"/>
</dbReference>
<feature type="region of interest" description="Disordered" evidence="15">
    <location>
        <begin position="3328"/>
        <end position="3402"/>
    </location>
</feature>
<dbReference type="GO" id="GO:0045505">
    <property type="term" value="F:dynein intermediate chain binding"/>
    <property type="evidence" value="ECO:0007669"/>
    <property type="project" value="InterPro"/>
</dbReference>
<dbReference type="VEuPathDB" id="TriTrypDB:BSAL_02045"/>
<dbReference type="GO" id="GO:0008569">
    <property type="term" value="F:minus-end-directed microtubule motor activity"/>
    <property type="evidence" value="ECO:0007669"/>
    <property type="project" value="InterPro"/>
</dbReference>
<accession>A0A0S4KMZ5</accession>
<evidence type="ECO:0000313" key="17">
    <source>
        <dbReference type="EMBL" id="CUI15021.1"/>
    </source>
</evidence>
<dbReference type="Gene3D" id="3.20.180.20">
    <property type="entry name" value="Dynein heavy chain, N-terminal domain 2"/>
    <property type="match status" value="1"/>
</dbReference>
<feature type="compositionally biased region" description="Acidic residues" evidence="15">
    <location>
        <begin position="3336"/>
        <end position="3351"/>
    </location>
</feature>
<evidence type="ECO:0000256" key="3">
    <source>
        <dbReference type="ARBA" id="ARBA00022490"/>
    </source>
</evidence>
<dbReference type="InterPro" id="IPR026983">
    <property type="entry name" value="DHC"/>
</dbReference>
<evidence type="ECO:0000256" key="11">
    <source>
        <dbReference type="ARBA" id="ARBA00023175"/>
    </source>
</evidence>
<dbReference type="Gene3D" id="1.20.58.1120">
    <property type="match status" value="1"/>
</dbReference>
<dbReference type="FunFam" id="1.10.8.720:FF:000002">
    <property type="entry name" value="Dynein heavy chain 9, axonemal"/>
    <property type="match status" value="1"/>
</dbReference>
<dbReference type="Gene3D" id="1.20.140.100">
    <property type="entry name" value="Dynein heavy chain, N-terminal domain 2"/>
    <property type="match status" value="1"/>
</dbReference>
<feature type="coiled-coil region" evidence="14">
    <location>
        <begin position="235"/>
        <end position="265"/>
    </location>
</feature>
<evidence type="ECO:0000256" key="8">
    <source>
        <dbReference type="ARBA" id="ARBA00023017"/>
    </source>
</evidence>
<evidence type="ECO:0000256" key="2">
    <source>
        <dbReference type="ARBA" id="ARBA00008887"/>
    </source>
</evidence>
<keyword evidence="18" id="KW-1185">Reference proteome</keyword>
<dbReference type="Pfam" id="PF12781">
    <property type="entry name" value="AAA_9"/>
    <property type="match status" value="1"/>
</dbReference>
<evidence type="ECO:0000256" key="9">
    <source>
        <dbReference type="ARBA" id="ARBA00023054"/>
    </source>
</evidence>
<dbReference type="InterPro" id="IPR042222">
    <property type="entry name" value="Dynein_2_N"/>
</dbReference>
<dbReference type="Pfam" id="PF18198">
    <property type="entry name" value="AAA_lid_11"/>
    <property type="match status" value="1"/>
</dbReference>
<dbReference type="OrthoDB" id="10251809at2759"/>
<dbReference type="Pfam" id="PF12777">
    <property type="entry name" value="MT"/>
    <property type="match status" value="1"/>
</dbReference>
<organism evidence="17 18">
    <name type="scientific">Bodo saltans</name>
    <name type="common">Flagellated protozoan</name>
    <dbReference type="NCBI Taxonomy" id="75058"/>
    <lineage>
        <taxon>Eukaryota</taxon>
        <taxon>Discoba</taxon>
        <taxon>Euglenozoa</taxon>
        <taxon>Kinetoplastea</taxon>
        <taxon>Metakinetoplastina</taxon>
        <taxon>Eubodonida</taxon>
        <taxon>Bodonidae</taxon>
        <taxon>Bodo</taxon>
    </lineage>
</organism>
<dbReference type="PANTHER" id="PTHR45703">
    <property type="entry name" value="DYNEIN HEAVY CHAIN"/>
    <property type="match status" value="1"/>
</dbReference>
<keyword evidence="9 14" id="KW-0175">Coiled coil</keyword>
<evidence type="ECO:0000256" key="4">
    <source>
        <dbReference type="ARBA" id="ARBA00022701"/>
    </source>
</evidence>
<dbReference type="GO" id="GO:0008017">
    <property type="term" value="F:microtubule binding"/>
    <property type="evidence" value="ECO:0007669"/>
    <property type="project" value="UniProtKB-ARBA"/>
</dbReference>
<dbReference type="InterPro" id="IPR024317">
    <property type="entry name" value="Dynein_heavy_chain_D4_dom"/>
</dbReference>
<dbReference type="InterPro" id="IPR003593">
    <property type="entry name" value="AAA+_ATPase"/>
</dbReference>
<dbReference type="FunFam" id="3.40.50.300:FF:000219">
    <property type="entry name" value="Dynein axonemal heavy chain 17"/>
    <property type="match status" value="1"/>
</dbReference>
<sequence length="3903" mass="444107">MRDIHWQNSEIIDDFVDQALKMVNAIDKVANTMHGNVKIIQDSMNEFISGDKMLPLQSTRNDKTMSEADFRKKLDDNNKNRKIMLTTKGERIHELVAETLGAINELKSSSGFPVLDADTDVWCHYIDYVNGVVRDLICDSVVNSLKHLRDQLSPEWLAENDGIPLLEVKLTLSKPAPNSGEKVESRFEPHLLSRDSSSHSVDAIINEAISNINTTATYVSRLDTGDPNDNYLSEVLEHKEANQLAKQINEELQRAAENASNYMRNYDEFKHLWEADMKKSFATFLEKNTTSKTAAKSATVGEDGMPSMDGEEEKEYFGVPLVDYDRAITEYERVGARIDTIEDRHREAFLRIDVKPIRLALQDICRRWKDTYSGHLMRKIRADLESLKAFVEEAGKGLDAEVLDGNVESLKSVMRWIRDCRVRHSEVVGPEGKNGGMFPPIQAAIQMLKSHANTATDADAELSKIEELEELRKPAPELWNTLNKQALNVRAQNSLVQDREAEKIKEQMVQFEDRLVDESRKFRQQRLFTYEVDTTSVYKEIDNLATHFNGLEGEGKSLQNLQELFDLQPSDFRELRECRSDLVMLKHVWDLNSHVVTQFQDWMKATFKTVDVSIFEDEGKKIAKQLQQQPPRAKAWDCFKGLDEQVRNMRTSLPLCQSLSSPAMRERHWQLLLTTTKQAGRIDPTADDFTLEKLLALGLHKFAEEVGNIVEKAEKELRIEKNLTKIIEIWEKLVFTYDFHEGLDTYLLGPVDEIVEQLEADNNALSSMLSDRFVEFFFEKVMTWQKNLGSVDTCTTKWMDIQRQWMNLFPIFVLSADIKEQLPEDAKAFQEADDVFRQLMSKAHKYTNVIEVICSETLKNEIGRDQELEDILTFIQDILNRCEKALTEYLETKRKIFPRFYFVSSSDLIDILSKGSDPRAVMVHMSKIVDSIDVFSLDGNPNPHAGPKDVFEIVSIQSEKVSLPQDFTCDGPVEEWLNGVIYAMQRAIKQHIQEANSTYIEKPRTEWIYQYPCQAVIVASRVWFTTEVHQAFTQLEEGNDMGMKDCLKNQKQQLDNLIKEVLMDRTSNDRKMLVHLITIDVHNRDIVQQMVDEKVDAVDVFTWQAQLRCYWDEKKGSEIRIADAEFINGYEYIGLCGCLVITKLTDRCYITLSQALRLRKGGAPAGPAGTGKTETTKDLARNLGIACYVFNCSDQMNYISLGQIFKGLAMSGSWGCFDEFNRISIEVLSVVATQVGSILNALKENKKRFRFMDEEIPIIPSVGSWITMNPGYAGRTELPENIKSLFRPCAMCVPDLKNICEIMLAAEGFIEAKDLSLKFVTLYRLNRELLSPQDHYDWGLRAVKSVLYIAGSLKRGDPDLPERNVLMRALRDTNMAKLSKDDVYVFMGLIRALFPNLEVPKKEKQSLVDACKQVCVEMGNLPGDNDIFILKCVQYEELLHVRHSVFVLGPAGCGKTQCWKCLQGALTKLFQDEWKGKCTAACLNPKAISSNELYGYFTPNKEWRDGILSTIFRDLALESKKRKNWKWIVLDGIIDAEWIESMNTVMDDNKMLTLVSNERIPLTASMRMIFEISHLKNASPATVSRAGVVFINESDLGWGPFKDKWLASRDKRERAYLDNLFDKYVPQVFEFWKRSMRTIVGIMDINIIQTICFLLEGIFAKQDMNELFKHPGVSDIFEKYFVFAVVWAFGGPLPGADGRVDMRQNFSNTWRKEFPTMKMADNLSVFDFYVEKIKDGDTVQYDWRPWSDLVTPYKHDPEAQLSSVTVQTADTVRMTNLMSLFIDHGKGVMLVGTAGTGKTNLIMSKLRMLNKDEVLFRVVAFNARTSSQGLQSVMEQSIEKRTGKTYGPFNRKKLVFFLDDMNMPAPDKYGTQEAIAHLQQHVCYGFWYDRIKIIQKEVVDLRYVGAMNPKSGTFTILDRLLRHFAVFSTNMPDKSDLVKIYGQILNAHLKPFGREIRENLGNLLTNATIELHFAMVKNFLPTAIKFHYQWNMREMFNIFQGLTKSNPKLHNTSLQIVRLWAHECSRTFRDRMPSEDDMKKYDQIVNELINKVGFTDIDLSEVMKDPLLWAPFFTSKDGEENVYNETDIDTCNKFLAKKLDEYNDNFARMDLVLFNQAMEHVCRIARITSNPRGNAMLVGVGGSGKQSLARLASYINQHDIFQILVTSNYNINDFRTEVQEVYRKCGLKGYPFAFIMTDSQIVVQDMLVYLNDMLSSGNVPDLFNQDERDGVNGSIQNEVKASGNPDYSSADVCWEYFINKVRTNLHVILCFSPVGKNFAAWCREFPALANTTVIDWFHAWPEQALKSVATRFLSEIELGGNDMTKAIADFMAFCQLGITEASEDYYAQEKRRAYTTPKSFLELISLYKVMLGKKRQDLNDQTERLVSGIDKIKEAGVQVAALQEVLRKESIEVEEARRKTASLMEHVGKEKAIVEEQSEIAEVEETKTNKIVFEVETFAAQCASDLAKAKPLVDEALAALDTLDKGSISELKNLGKPPDDVQMVAICVKVLTSDPKNIPKPAMRNWAEAKKMMNQVDKFLAELRSFDVNNIPQACVDQIQVYITNPQFDSDIIKTKSGAAAGLCKWAIGMNKYHLVRCDVKPKEERLAEAQERLAQSKAALKKIQDKVSDLKAKLDALMRQYNEAVEQANAIEAKAKKTRDKADLATRLVSGLADESVRWGKTIQDLQHATKLLIGDVLVGSAFISYIGPFSKVFREKIVHQDWIPTIKEYGIPMTPGLDVVMGVLTSEATVASWNNEGLPSDRVSTENGSIVTNCTRWPLMIDPQLQGIKWIRTREEPNGLKVIQTSQRSWQRTLQACIEDGLPCLLEGLGENIEPILDNVLGRATYKKGGKMFMKLGATEVEYNANFRFFLQTRLGNPHYKPEVNAQTTLINFMVTETGLEDQLLAVVVNQERPDLEQKRVALIRQMNTMTIELQQCEDGLLFELANAKGDILENVALVENLETTKRKAKEINHSMALAITTQKDIAMNRLTYTTVAVRGSLLFFQLDQLCKIDHMYQYSLEAFMVVFNKALGKAEFPEDKKDVNKRVDNVMRSITETVFAYVSRGLFERHKLIFSSLLCFAILSRRGDIDRRQLDFLLRGKKKSGIDRPETVQEWCPEPNWAAVQALAEVEGATPEFSGLPADMSEGNRWKLWAETEKPEDEKLPADWKILSDFQKLLILRCLRPDRLTAALETFVAGAIGKFYVSDQAVDISTSFKDSTTTTPLFFILSAGVDPVRSVEDLGRKLGYTYDNEKLYNVSLGQGQEIVADRALEACFAKGGWALLNNIHLVQKWLGSLEQRLETYAEVYTKMAQIARRKAEKRAARKAMLEPTGDADGEGGAAEGEEAAPAEGSTSPEGEKTGEEGAEGAEGAAEAHVEEEEEEEEEDDDDPDLKMDGPKGSLEFRVFLSAEPSPVIPIGVLQRSIKLTSEPPSGVRANVVRAMANFADEPWERSAKPTEYRCVMFSMCFFHAVVVERKKFGPQGWNRVYPYNMGDLTTCMEVTANYIEDRPKIPWEDLRYVFGEIMYGGHITDDWDRVLCMAYLQTYVVPECCDGLELAPGLPVPQPMSYVEYITWLNESGEVPPESPILYGLHPNAEINYRTVQADVLFKTINELQPKAQGGADMLSPQDIVRAKLDDIRERLPEAHNLQDLSERLEEDRSPQQHVFYQECERMNILIDRLKKSLEELDLGMKGALSMTSSMQQLFDELFMDRVPEVWTKVSFMSMRPLASWVENFHQRNEQLLSWFGDLQTPKVTNLSFFFNPMSFLTAIMQTTSMVNSFDLDQMALVVDVLKKTIDQIETSARDGCHVHGLIMEGARWDPSGAIEDSRMKELYPRMPIMTVRSLPLGKIDRRDQYECPLYKTQQRGPGFVVGFWLKTKQAPRKWVIAGVGMLLDVVE</sequence>
<dbReference type="InterPro" id="IPR041228">
    <property type="entry name" value="Dynein_C"/>
</dbReference>
<dbReference type="SMART" id="SM00382">
    <property type="entry name" value="AAA"/>
    <property type="match status" value="2"/>
</dbReference>
<dbReference type="InterPro" id="IPR041658">
    <property type="entry name" value="AAA_lid_11"/>
</dbReference>
<evidence type="ECO:0000256" key="10">
    <source>
        <dbReference type="ARBA" id="ARBA00023069"/>
    </source>
</evidence>
<dbReference type="InterPro" id="IPR035699">
    <property type="entry name" value="AAA_6"/>
</dbReference>
<keyword evidence="4" id="KW-0493">Microtubule</keyword>
<evidence type="ECO:0000259" key="16">
    <source>
        <dbReference type="SMART" id="SM00382"/>
    </source>
</evidence>
<protein>
    <submittedName>
        <fullName evidence="17">Dynein heavy chain, putative</fullName>
    </submittedName>
</protein>
<dbReference type="InterPro" id="IPR035706">
    <property type="entry name" value="AAA_9"/>
</dbReference>
<dbReference type="InterPro" id="IPR041589">
    <property type="entry name" value="DNAH3_AAA_lid_1"/>
</dbReference>
<dbReference type="EMBL" id="CYKH01001743">
    <property type="protein sequence ID" value="CUI15021.1"/>
    <property type="molecule type" value="Genomic_DNA"/>
</dbReference>
<evidence type="ECO:0000256" key="12">
    <source>
        <dbReference type="ARBA" id="ARBA00023212"/>
    </source>
</evidence>